<dbReference type="SUPFAM" id="SSF55073">
    <property type="entry name" value="Nucleotide cyclase"/>
    <property type="match status" value="1"/>
</dbReference>
<dbReference type="PROSITE" id="PS50887">
    <property type="entry name" value="GGDEF"/>
    <property type="match status" value="1"/>
</dbReference>
<name>A0A6N7LCQ7_SINTE</name>
<proteinExistence type="predicted"/>
<dbReference type="InterPro" id="IPR050469">
    <property type="entry name" value="Diguanylate_Cyclase"/>
</dbReference>
<evidence type="ECO:0000256" key="7">
    <source>
        <dbReference type="ARBA" id="ARBA00034247"/>
    </source>
</evidence>
<gene>
    <name evidence="10" type="ORF">GHK62_06810</name>
</gene>
<keyword evidence="11" id="KW-1185">Reference proteome</keyword>
<dbReference type="InterPro" id="IPR043128">
    <property type="entry name" value="Rev_trsase/Diguanyl_cyclase"/>
</dbReference>
<evidence type="ECO:0000256" key="5">
    <source>
        <dbReference type="ARBA" id="ARBA00022989"/>
    </source>
</evidence>
<feature type="transmembrane region" description="Helical" evidence="8">
    <location>
        <begin position="98"/>
        <end position="117"/>
    </location>
</feature>
<dbReference type="PANTHER" id="PTHR45138">
    <property type="entry name" value="REGULATORY COMPONENTS OF SENSORY TRANSDUCTION SYSTEM"/>
    <property type="match status" value="1"/>
</dbReference>
<keyword evidence="4 8" id="KW-0812">Transmembrane</keyword>
<sequence length="358" mass="38382">MNGTMHFLNSLGVMALLAIFYGSLLRRRMTDALRKAVMGVLFGGAAAIAVLQPIHIGSGVLVDARNLIIGCACAFFGPLGASATLVTAAIVRVQAGGVGIPAGLASMMIAYLMGAAWEQSVRSRLNSTLVSFLALGAMISLSLLGIVLLPADVRMKLLSEIGLFSIGFNLLGAVVLGSFIERERRHAARESRLSNEAKTDPLTGLLNRRSFQERYERQVQERNRTGSALLVVDLDHFKDVNDANGHDIGDIVLQSVGRLLNETVRQGDVVARIGGEEFVVFLPNTELGNARLLAERIRQKVQGAGVEVDGRQITITTSVGGHWHHGIVDLAVALKQADIALYRAKEGGRNRVEFGPAV</sequence>
<dbReference type="Pfam" id="PF00990">
    <property type="entry name" value="GGDEF"/>
    <property type="match status" value="1"/>
</dbReference>
<dbReference type="NCBIfam" id="TIGR00254">
    <property type="entry name" value="GGDEF"/>
    <property type="match status" value="1"/>
</dbReference>
<evidence type="ECO:0000256" key="1">
    <source>
        <dbReference type="ARBA" id="ARBA00004651"/>
    </source>
</evidence>
<evidence type="ECO:0000256" key="8">
    <source>
        <dbReference type="SAM" id="Phobius"/>
    </source>
</evidence>
<dbReference type="GO" id="GO:0052621">
    <property type="term" value="F:diguanylate cyclase activity"/>
    <property type="evidence" value="ECO:0007669"/>
    <property type="project" value="UniProtKB-EC"/>
</dbReference>
<dbReference type="GO" id="GO:0071555">
    <property type="term" value="P:cell wall organization"/>
    <property type="evidence" value="ECO:0007669"/>
    <property type="project" value="InterPro"/>
</dbReference>
<feature type="transmembrane region" description="Helical" evidence="8">
    <location>
        <begin position="36"/>
        <end position="55"/>
    </location>
</feature>
<dbReference type="SMART" id="SM00267">
    <property type="entry name" value="GGDEF"/>
    <property type="match status" value="1"/>
</dbReference>
<evidence type="ECO:0000313" key="11">
    <source>
        <dbReference type="Proteomes" id="UP000439983"/>
    </source>
</evidence>
<evidence type="ECO:0000256" key="6">
    <source>
        <dbReference type="ARBA" id="ARBA00023136"/>
    </source>
</evidence>
<keyword evidence="6 8" id="KW-0472">Membrane</keyword>
<dbReference type="Pfam" id="PF07694">
    <property type="entry name" value="5TM-5TMR_LYT"/>
    <property type="match status" value="1"/>
</dbReference>
<feature type="transmembrane region" description="Helical" evidence="8">
    <location>
        <begin position="161"/>
        <end position="180"/>
    </location>
</feature>
<feature type="transmembrane region" description="Helical" evidence="8">
    <location>
        <begin position="67"/>
        <end position="91"/>
    </location>
</feature>
<dbReference type="GO" id="GO:0000155">
    <property type="term" value="F:phosphorelay sensor kinase activity"/>
    <property type="evidence" value="ECO:0007669"/>
    <property type="project" value="InterPro"/>
</dbReference>
<feature type="transmembrane region" description="Helical" evidence="8">
    <location>
        <begin position="129"/>
        <end position="149"/>
    </location>
</feature>
<dbReference type="FunFam" id="3.30.70.270:FF:000001">
    <property type="entry name" value="Diguanylate cyclase domain protein"/>
    <property type="match status" value="1"/>
</dbReference>
<evidence type="ECO:0000259" key="9">
    <source>
        <dbReference type="PROSITE" id="PS50887"/>
    </source>
</evidence>
<dbReference type="InterPro" id="IPR011620">
    <property type="entry name" value="Sig_transdc_His_kinase_LytS_TM"/>
</dbReference>
<dbReference type="RefSeq" id="WP_153437554.1">
    <property type="nucleotide sequence ID" value="NZ_JACIGA010000012.1"/>
</dbReference>
<evidence type="ECO:0000256" key="4">
    <source>
        <dbReference type="ARBA" id="ARBA00022692"/>
    </source>
</evidence>
<dbReference type="InterPro" id="IPR029787">
    <property type="entry name" value="Nucleotide_cyclase"/>
</dbReference>
<evidence type="ECO:0000313" key="10">
    <source>
        <dbReference type="EMBL" id="MQX14484.1"/>
    </source>
</evidence>
<dbReference type="Gene3D" id="3.30.70.270">
    <property type="match status" value="1"/>
</dbReference>
<dbReference type="Proteomes" id="UP000439983">
    <property type="component" value="Unassembled WGS sequence"/>
</dbReference>
<dbReference type="EMBL" id="WITC01000031">
    <property type="protein sequence ID" value="MQX14484.1"/>
    <property type="molecule type" value="Genomic_DNA"/>
</dbReference>
<keyword evidence="5 8" id="KW-1133">Transmembrane helix</keyword>
<dbReference type="PANTHER" id="PTHR45138:SF9">
    <property type="entry name" value="DIGUANYLATE CYCLASE DGCM-RELATED"/>
    <property type="match status" value="1"/>
</dbReference>
<comment type="caution">
    <text evidence="10">The sequence shown here is derived from an EMBL/GenBank/DDBJ whole genome shotgun (WGS) entry which is preliminary data.</text>
</comment>
<dbReference type="InterPro" id="IPR000160">
    <property type="entry name" value="GGDEF_dom"/>
</dbReference>
<dbReference type="EC" id="2.7.7.65" evidence="2"/>
<keyword evidence="3" id="KW-1003">Cell membrane</keyword>
<reference evidence="10 11" key="1">
    <citation type="journal article" date="2013" name="Genome Biol.">
        <title>Comparative genomics of the core and accessory genomes of 48 Sinorhizobium strains comprising five genospecies.</title>
        <authorList>
            <person name="Sugawara M."/>
            <person name="Epstein B."/>
            <person name="Badgley B.D."/>
            <person name="Unno T."/>
            <person name="Xu L."/>
            <person name="Reese J."/>
            <person name="Gyaneshwar P."/>
            <person name="Denny R."/>
            <person name="Mudge J."/>
            <person name="Bharti A.K."/>
            <person name="Farmer A.D."/>
            <person name="May G.D."/>
            <person name="Woodward J.E."/>
            <person name="Medigue C."/>
            <person name="Vallenet D."/>
            <person name="Lajus A."/>
            <person name="Rouy Z."/>
            <person name="Martinez-Vaz B."/>
            <person name="Tiffin P."/>
            <person name="Young N.D."/>
            <person name="Sadowsky M.J."/>
        </authorList>
    </citation>
    <scope>NUCLEOTIDE SEQUENCE [LARGE SCALE GENOMIC DNA]</scope>
    <source>
        <strain evidence="10 11">USDA4894</strain>
    </source>
</reference>
<dbReference type="OrthoDB" id="9759607at2"/>
<evidence type="ECO:0000256" key="3">
    <source>
        <dbReference type="ARBA" id="ARBA00022475"/>
    </source>
</evidence>
<dbReference type="GO" id="GO:0005886">
    <property type="term" value="C:plasma membrane"/>
    <property type="evidence" value="ECO:0007669"/>
    <property type="project" value="UniProtKB-SubCell"/>
</dbReference>
<feature type="transmembrane region" description="Helical" evidence="8">
    <location>
        <begin position="6"/>
        <end position="24"/>
    </location>
</feature>
<accession>A0A6N7LCQ7</accession>
<comment type="subcellular location">
    <subcellularLocation>
        <location evidence="1">Cell membrane</location>
        <topology evidence="1">Multi-pass membrane protein</topology>
    </subcellularLocation>
</comment>
<comment type="catalytic activity">
    <reaction evidence="7">
        <text>2 GTP = 3',3'-c-di-GMP + 2 diphosphate</text>
        <dbReference type="Rhea" id="RHEA:24898"/>
        <dbReference type="ChEBI" id="CHEBI:33019"/>
        <dbReference type="ChEBI" id="CHEBI:37565"/>
        <dbReference type="ChEBI" id="CHEBI:58805"/>
        <dbReference type="EC" id="2.7.7.65"/>
    </reaction>
</comment>
<organism evidence="10 11">
    <name type="scientific">Sinorhizobium terangae</name>
    <dbReference type="NCBI Taxonomy" id="110322"/>
    <lineage>
        <taxon>Bacteria</taxon>
        <taxon>Pseudomonadati</taxon>
        <taxon>Pseudomonadota</taxon>
        <taxon>Alphaproteobacteria</taxon>
        <taxon>Hyphomicrobiales</taxon>
        <taxon>Rhizobiaceae</taxon>
        <taxon>Sinorhizobium/Ensifer group</taxon>
        <taxon>Sinorhizobium</taxon>
    </lineage>
</organism>
<dbReference type="AlphaFoldDB" id="A0A6N7LCQ7"/>
<dbReference type="CDD" id="cd01949">
    <property type="entry name" value="GGDEF"/>
    <property type="match status" value="1"/>
</dbReference>
<protein>
    <recommendedName>
        <fullName evidence="2">diguanylate cyclase</fullName>
        <ecNumber evidence="2">2.7.7.65</ecNumber>
    </recommendedName>
</protein>
<evidence type="ECO:0000256" key="2">
    <source>
        <dbReference type="ARBA" id="ARBA00012528"/>
    </source>
</evidence>
<feature type="domain" description="GGDEF" evidence="9">
    <location>
        <begin position="225"/>
        <end position="357"/>
    </location>
</feature>